<protein>
    <submittedName>
        <fullName evidence="3">Uncharacterized protein LOC116219381</fullName>
    </submittedName>
</protein>
<name>A0A8M1KBF6_CLUHA</name>
<feature type="region of interest" description="Disordered" evidence="1">
    <location>
        <begin position="122"/>
        <end position="148"/>
    </location>
</feature>
<accession>A0A8M1KBF6</accession>
<feature type="compositionally biased region" description="Basic residues" evidence="1">
    <location>
        <begin position="357"/>
        <end position="372"/>
    </location>
</feature>
<dbReference type="GeneID" id="116219381"/>
<keyword evidence="2" id="KW-1185">Reference proteome</keyword>
<gene>
    <name evidence="3" type="primary">LOC116219381</name>
</gene>
<sequence length="380" mass="41234">MTRHQRSKSFSDSLLLADDGNGGVVVSGIRGDAMTNQGLKKGDEIVGATISFDDLKKDEILDILKLIEPYNDKIQVLTKQDLKPSKSMGNLDLETVKTPDEMLRNSYNTFFNAKVKKFLKDNPSSGAMPGNVSPHENPEELKPEKERDATSVDLNMDLPSLNGKPKVDVTDFLKAAKQRQKGNVPTTDVKGLDSSDTPKPIESTTETAENCLSAEVALPQVDIKAPDEMSGGTELPVVDVVAKSPDISEVDPSGLMPTAPDHNICVGVDMAEPNANVKTDTDISASPPVVLRGKDHVQSTLDVSLPVLHAESPETTVKLTDDMQVPSSTIEIDVLPSDTNPPEVEFTPPNTDIHIPSKNKTKSSKRKSKSRHLLWTLVEE</sequence>
<feature type="region of interest" description="Disordered" evidence="1">
    <location>
        <begin position="333"/>
        <end position="380"/>
    </location>
</feature>
<organism evidence="2 3">
    <name type="scientific">Clupea harengus</name>
    <name type="common">Atlantic herring</name>
    <dbReference type="NCBI Taxonomy" id="7950"/>
    <lineage>
        <taxon>Eukaryota</taxon>
        <taxon>Metazoa</taxon>
        <taxon>Chordata</taxon>
        <taxon>Craniata</taxon>
        <taxon>Vertebrata</taxon>
        <taxon>Euteleostomi</taxon>
        <taxon>Actinopterygii</taxon>
        <taxon>Neopterygii</taxon>
        <taxon>Teleostei</taxon>
        <taxon>Clupei</taxon>
        <taxon>Clupeiformes</taxon>
        <taxon>Clupeoidei</taxon>
        <taxon>Clupeidae</taxon>
        <taxon>Clupea</taxon>
    </lineage>
</organism>
<evidence type="ECO:0000256" key="1">
    <source>
        <dbReference type="SAM" id="MobiDB-lite"/>
    </source>
</evidence>
<dbReference type="OrthoDB" id="8058206at2759"/>
<proteinExistence type="predicted"/>
<feature type="compositionally biased region" description="Polar residues" evidence="1">
    <location>
        <begin position="194"/>
        <end position="207"/>
    </location>
</feature>
<feature type="region of interest" description="Disordered" evidence="1">
    <location>
        <begin position="178"/>
        <end position="207"/>
    </location>
</feature>
<evidence type="ECO:0000313" key="3">
    <source>
        <dbReference type="RefSeq" id="XP_042559588.1"/>
    </source>
</evidence>
<evidence type="ECO:0000313" key="2">
    <source>
        <dbReference type="Proteomes" id="UP000515152"/>
    </source>
</evidence>
<dbReference type="Proteomes" id="UP000515152">
    <property type="component" value="Chromosome 24"/>
</dbReference>
<feature type="compositionally biased region" description="Basic and acidic residues" evidence="1">
    <location>
        <begin position="136"/>
        <end position="148"/>
    </location>
</feature>
<dbReference type="AlphaFoldDB" id="A0A8M1KBF6"/>
<reference evidence="3" key="1">
    <citation type="submission" date="2025-08" db="UniProtKB">
        <authorList>
            <consortium name="RefSeq"/>
        </authorList>
    </citation>
    <scope>IDENTIFICATION</scope>
</reference>
<dbReference type="RefSeq" id="XP_042559588.1">
    <property type="nucleotide sequence ID" value="XM_042703654.1"/>
</dbReference>
<dbReference type="KEGG" id="char:116219381"/>